<keyword evidence="5" id="KW-1185">Reference proteome</keyword>
<dbReference type="EMBL" id="CP001185">
    <property type="protein sequence ID" value="ACJ75098.1"/>
    <property type="molecule type" value="Genomic_DNA"/>
</dbReference>
<dbReference type="SUPFAM" id="SSF52172">
    <property type="entry name" value="CheY-like"/>
    <property type="match status" value="1"/>
</dbReference>
<dbReference type="GO" id="GO:0000156">
    <property type="term" value="F:phosphorelay response regulator activity"/>
    <property type="evidence" value="ECO:0007669"/>
    <property type="project" value="InterPro"/>
</dbReference>
<name>B7IG84_THEAB</name>
<dbReference type="Proteomes" id="UP000002453">
    <property type="component" value="Chromosome"/>
</dbReference>
<dbReference type="KEGG" id="taf:THA_612"/>
<dbReference type="PROSITE" id="PS50930">
    <property type="entry name" value="HTH_LYTTR"/>
    <property type="match status" value="1"/>
</dbReference>
<dbReference type="PANTHER" id="PTHR37299">
    <property type="entry name" value="TRANSCRIPTIONAL REGULATOR-RELATED"/>
    <property type="match status" value="1"/>
</dbReference>
<evidence type="ECO:0000259" key="2">
    <source>
        <dbReference type="PROSITE" id="PS50110"/>
    </source>
</evidence>
<dbReference type="InterPro" id="IPR001789">
    <property type="entry name" value="Sig_transdc_resp-reg_receiver"/>
</dbReference>
<dbReference type="HOGENOM" id="CLU_000445_14_1_0"/>
<organism evidence="4 5">
    <name type="scientific">Thermosipho africanus (strain TCF52B)</name>
    <dbReference type="NCBI Taxonomy" id="484019"/>
    <lineage>
        <taxon>Bacteria</taxon>
        <taxon>Thermotogati</taxon>
        <taxon>Thermotogota</taxon>
        <taxon>Thermotogae</taxon>
        <taxon>Thermotogales</taxon>
        <taxon>Fervidobacteriaceae</taxon>
        <taxon>Thermosipho</taxon>
    </lineage>
</organism>
<protein>
    <submittedName>
        <fullName evidence="4">Autolysin response regulator</fullName>
    </submittedName>
</protein>
<dbReference type="GO" id="GO:0003677">
    <property type="term" value="F:DNA binding"/>
    <property type="evidence" value="ECO:0007669"/>
    <property type="project" value="InterPro"/>
</dbReference>
<dbReference type="SMART" id="SM00448">
    <property type="entry name" value="REC"/>
    <property type="match status" value="1"/>
</dbReference>
<dbReference type="PANTHER" id="PTHR37299:SF1">
    <property type="entry name" value="STAGE 0 SPORULATION PROTEIN A HOMOLOG"/>
    <property type="match status" value="1"/>
</dbReference>
<gene>
    <name evidence="4" type="ordered locus">THA_612</name>
</gene>
<dbReference type="Gene3D" id="3.40.50.2300">
    <property type="match status" value="1"/>
</dbReference>
<feature type="domain" description="Response regulatory" evidence="2">
    <location>
        <begin position="3"/>
        <end position="113"/>
    </location>
</feature>
<evidence type="ECO:0000313" key="4">
    <source>
        <dbReference type="EMBL" id="ACJ75098.1"/>
    </source>
</evidence>
<dbReference type="STRING" id="484019.THA_612"/>
<dbReference type="AlphaFoldDB" id="B7IG84"/>
<dbReference type="InterPro" id="IPR046947">
    <property type="entry name" value="LytR-like"/>
</dbReference>
<dbReference type="RefSeq" id="WP_012579681.1">
    <property type="nucleotide sequence ID" value="NC_011653.1"/>
</dbReference>
<feature type="modified residue" description="4-aspartylphosphate" evidence="1">
    <location>
        <position position="54"/>
    </location>
</feature>
<dbReference type="SMART" id="SM00850">
    <property type="entry name" value="LytTR"/>
    <property type="match status" value="1"/>
</dbReference>
<accession>B7IG84</accession>
<dbReference type="eggNOG" id="COG3279">
    <property type="taxonomic scope" value="Bacteria"/>
</dbReference>
<dbReference type="InterPro" id="IPR011006">
    <property type="entry name" value="CheY-like_superfamily"/>
</dbReference>
<sequence>MIKVAIIDDEYYARESLKDLINEMTDFEIVGCFESVEEFLKNKKNKKTDVIFLDIEMPSINGIKASKCLDKYEIVFVTAYSEYAVEAFEVNALDYLTKPVSEIRFLETIKRIEEKLRTKNIINTIAAENNNEIIFLSFDDILYFEYFEKNIIAITEDNEFVIKHYKSLGSLEKDLPQNFVRIHKSYIINLNFIEKFIKEPISLEMKNKKLLPIGKTHLKEVKKILKI</sequence>
<evidence type="ECO:0000259" key="3">
    <source>
        <dbReference type="PROSITE" id="PS50930"/>
    </source>
</evidence>
<evidence type="ECO:0000256" key="1">
    <source>
        <dbReference type="PROSITE-ProRule" id="PRU00169"/>
    </source>
</evidence>
<dbReference type="Gene3D" id="2.40.50.1020">
    <property type="entry name" value="LytTr DNA-binding domain"/>
    <property type="match status" value="1"/>
</dbReference>
<dbReference type="InterPro" id="IPR007492">
    <property type="entry name" value="LytTR_DNA-bd_dom"/>
</dbReference>
<dbReference type="OrthoDB" id="9809318at2"/>
<keyword evidence="1" id="KW-0597">Phosphoprotein</keyword>
<dbReference type="Pfam" id="PF00072">
    <property type="entry name" value="Response_reg"/>
    <property type="match status" value="1"/>
</dbReference>
<dbReference type="PROSITE" id="PS50110">
    <property type="entry name" value="RESPONSE_REGULATORY"/>
    <property type="match status" value="1"/>
</dbReference>
<proteinExistence type="predicted"/>
<feature type="domain" description="HTH LytTR-type" evidence="3">
    <location>
        <begin position="125"/>
        <end position="227"/>
    </location>
</feature>
<evidence type="ECO:0000313" key="5">
    <source>
        <dbReference type="Proteomes" id="UP000002453"/>
    </source>
</evidence>
<reference evidence="4 5" key="1">
    <citation type="journal article" date="2009" name="J. Bacteriol.">
        <title>The genome of Thermosipho africanus TCF52B: lateral genetic connections to the Firmicutes and Archaea.</title>
        <authorList>
            <person name="Nesboe C.L."/>
            <person name="Bapteste E."/>
            <person name="Curtis B."/>
            <person name="Dahle H."/>
            <person name="Lopez P."/>
            <person name="Macleod D."/>
            <person name="Dlutek M."/>
            <person name="Bowman S."/>
            <person name="Zhaxybayeva O."/>
            <person name="Birkeland N.-K."/>
            <person name="Doolittle W.F."/>
        </authorList>
    </citation>
    <scope>NUCLEOTIDE SEQUENCE [LARGE SCALE GENOMIC DNA]</scope>
    <source>
        <strain evidence="4 5">TCF52B</strain>
    </source>
</reference>
<dbReference type="Pfam" id="PF04397">
    <property type="entry name" value="LytTR"/>
    <property type="match status" value="1"/>
</dbReference>